<reference evidence="3" key="1">
    <citation type="journal article" date="2007" name="Nature">
        <title>The grapevine genome sequence suggests ancestral hexaploidization in major angiosperm phyla.</title>
        <authorList>
            <consortium name="The French-Italian Public Consortium for Grapevine Genome Characterization."/>
            <person name="Jaillon O."/>
            <person name="Aury J.-M."/>
            <person name="Noel B."/>
            <person name="Policriti A."/>
            <person name="Clepet C."/>
            <person name="Casagrande A."/>
            <person name="Choisne N."/>
            <person name="Aubourg S."/>
            <person name="Vitulo N."/>
            <person name="Jubin C."/>
            <person name="Vezzi A."/>
            <person name="Legeai F."/>
            <person name="Hugueney P."/>
            <person name="Dasilva C."/>
            <person name="Horner D."/>
            <person name="Mica E."/>
            <person name="Jublot D."/>
            <person name="Poulain J."/>
            <person name="Bruyere C."/>
            <person name="Billault A."/>
            <person name="Segurens B."/>
            <person name="Gouyvenoux M."/>
            <person name="Ugarte E."/>
            <person name="Cattonaro F."/>
            <person name="Anthouard V."/>
            <person name="Vico V."/>
            <person name="Del Fabbro C."/>
            <person name="Alaux M."/>
            <person name="Di Gaspero G."/>
            <person name="Dumas V."/>
            <person name="Felice N."/>
            <person name="Paillard S."/>
            <person name="Juman I."/>
            <person name="Moroldo M."/>
            <person name="Scalabrin S."/>
            <person name="Canaguier A."/>
            <person name="Le Clainche I."/>
            <person name="Malacrida G."/>
            <person name="Durand E."/>
            <person name="Pesole G."/>
            <person name="Laucou V."/>
            <person name="Chatelet P."/>
            <person name="Merdinoglu D."/>
            <person name="Delledonne M."/>
            <person name="Pezzotti M."/>
            <person name="Lecharny A."/>
            <person name="Scarpelli C."/>
            <person name="Artiguenave F."/>
            <person name="Pe M.E."/>
            <person name="Valle G."/>
            <person name="Morgante M."/>
            <person name="Caboche M."/>
            <person name="Adam-Blondon A.-F."/>
            <person name="Weissenbach J."/>
            <person name="Quetier F."/>
            <person name="Wincker P."/>
        </authorList>
    </citation>
    <scope>NUCLEOTIDE SEQUENCE [LARGE SCALE GENOMIC DNA]</scope>
    <source>
        <strain evidence="3">cv. Pinot noir / PN40024</strain>
    </source>
</reference>
<keyword evidence="1" id="KW-0812">Transmembrane</keyword>
<dbReference type="EMBL" id="FN595503">
    <property type="protein sequence ID" value="CCB49001.1"/>
    <property type="molecule type" value="Genomic_DNA"/>
</dbReference>
<accession>F6H9V8</accession>
<proteinExistence type="predicted"/>
<evidence type="ECO:0000313" key="3">
    <source>
        <dbReference type="Proteomes" id="UP000009183"/>
    </source>
</evidence>
<protein>
    <submittedName>
        <fullName evidence="2">Uncharacterized protein</fullName>
    </submittedName>
</protein>
<gene>
    <name evidence="2" type="ordered locus">VIT_19s0085g00450</name>
</gene>
<evidence type="ECO:0000313" key="2">
    <source>
        <dbReference type="EMBL" id="CCB49001.1"/>
    </source>
</evidence>
<keyword evidence="3" id="KW-1185">Reference proteome</keyword>
<sequence length="48" mass="5830">MVRSSFVLLTLVWTSLSGMTPLWYRMLERSLHLSWRSPIKLLHLCWRK</sequence>
<name>F6H9V8_VITVI</name>
<keyword evidence="1" id="KW-1133">Transmembrane helix</keyword>
<dbReference type="InParanoid" id="F6H9V8"/>
<keyword evidence="1" id="KW-0472">Membrane</keyword>
<evidence type="ECO:0000256" key="1">
    <source>
        <dbReference type="SAM" id="Phobius"/>
    </source>
</evidence>
<dbReference type="PaxDb" id="29760-VIT_19s0085g00450.t01"/>
<feature type="transmembrane region" description="Helical" evidence="1">
    <location>
        <begin position="6"/>
        <end position="24"/>
    </location>
</feature>
<dbReference type="HOGENOM" id="CLU_3161036_0_0_1"/>
<dbReference type="AlphaFoldDB" id="F6H9V8"/>
<dbReference type="Proteomes" id="UP000009183">
    <property type="component" value="Chromosome 19"/>
</dbReference>
<organism evidence="2 3">
    <name type="scientific">Vitis vinifera</name>
    <name type="common">Grape</name>
    <dbReference type="NCBI Taxonomy" id="29760"/>
    <lineage>
        <taxon>Eukaryota</taxon>
        <taxon>Viridiplantae</taxon>
        <taxon>Streptophyta</taxon>
        <taxon>Embryophyta</taxon>
        <taxon>Tracheophyta</taxon>
        <taxon>Spermatophyta</taxon>
        <taxon>Magnoliopsida</taxon>
        <taxon>eudicotyledons</taxon>
        <taxon>Gunneridae</taxon>
        <taxon>Pentapetalae</taxon>
        <taxon>rosids</taxon>
        <taxon>Vitales</taxon>
        <taxon>Vitaceae</taxon>
        <taxon>Viteae</taxon>
        <taxon>Vitis</taxon>
    </lineage>
</organism>